<gene>
    <name evidence="1" type="ORF">C8R41DRAFT_121942</name>
</gene>
<name>A0ABQ8VSU9_9AGAR</name>
<dbReference type="EMBL" id="JANVFT010000014">
    <property type="protein sequence ID" value="KAJ4498687.1"/>
    <property type="molecule type" value="Genomic_DNA"/>
</dbReference>
<sequence>MLRSLYFVVYHHLVLRENKFTMLLFMCCFNSVSNTSYYVGSKLFVQTVHPESNHPRMYTARWHAHWQNPCNQNLKLTLQMQRSNIIPCILHIRTDVHNIGQQTNGYMK</sequence>
<comment type="caution">
    <text evidence="1">The sequence shown here is derived from an EMBL/GenBank/DDBJ whole genome shotgun (WGS) entry which is preliminary data.</text>
</comment>
<protein>
    <recommendedName>
        <fullName evidence="3">Secreted protein</fullName>
    </recommendedName>
</protein>
<reference evidence="1" key="1">
    <citation type="submission" date="2022-08" db="EMBL/GenBank/DDBJ databases">
        <title>A Global Phylogenomic Analysis of the Shiitake Genus Lentinula.</title>
        <authorList>
            <consortium name="DOE Joint Genome Institute"/>
            <person name="Sierra-Patev S."/>
            <person name="Min B."/>
            <person name="Naranjo-Ortiz M."/>
            <person name="Looney B."/>
            <person name="Konkel Z."/>
            <person name="Slot J.C."/>
            <person name="Sakamoto Y."/>
            <person name="Steenwyk J.L."/>
            <person name="Rokas A."/>
            <person name="Carro J."/>
            <person name="Camarero S."/>
            <person name="Ferreira P."/>
            <person name="Molpeceres G."/>
            <person name="Ruiz-Duenas F.J."/>
            <person name="Serrano A."/>
            <person name="Henrissat B."/>
            <person name="Drula E."/>
            <person name="Hughes K.W."/>
            <person name="Mata J.L."/>
            <person name="Ishikawa N.K."/>
            <person name="Vargas-Isla R."/>
            <person name="Ushijima S."/>
            <person name="Smith C.A."/>
            <person name="Ahrendt S."/>
            <person name="Andreopoulos W."/>
            <person name="He G."/>
            <person name="Labutti K."/>
            <person name="Lipzen A."/>
            <person name="Ng V."/>
            <person name="Riley R."/>
            <person name="Sandor L."/>
            <person name="Barry K."/>
            <person name="Martinez A.T."/>
            <person name="Xiao Y."/>
            <person name="Gibbons J.G."/>
            <person name="Terashima K."/>
            <person name="Grigoriev I.V."/>
            <person name="Hibbett D.S."/>
        </authorList>
    </citation>
    <scope>NUCLEOTIDE SEQUENCE</scope>
    <source>
        <strain evidence="1">RHP3577 ss4</strain>
    </source>
</reference>
<proteinExistence type="predicted"/>
<evidence type="ECO:0008006" key="3">
    <source>
        <dbReference type="Google" id="ProtNLM"/>
    </source>
</evidence>
<evidence type="ECO:0000313" key="2">
    <source>
        <dbReference type="Proteomes" id="UP001150217"/>
    </source>
</evidence>
<keyword evidence="2" id="KW-1185">Reference proteome</keyword>
<dbReference type="Proteomes" id="UP001150217">
    <property type="component" value="Unassembled WGS sequence"/>
</dbReference>
<accession>A0ABQ8VSU9</accession>
<organism evidence="1 2">
    <name type="scientific">Lentinula lateritia</name>
    <dbReference type="NCBI Taxonomy" id="40482"/>
    <lineage>
        <taxon>Eukaryota</taxon>
        <taxon>Fungi</taxon>
        <taxon>Dikarya</taxon>
        <taxon>Basidiomycota</taxon>
        <taxon>Agaricomycotina</taxon>
        <taxon>Agaricomycetes</taxon>
        <taxon>Agaricomycetidae</taxon>
        <taxon>Agaricales</taxon>
        <taxon>Marasmiineae</taxon>
        <taxon>Omphalotaceae</taxon>
        <taxon>Lentinula</taxon>
    </lineage>
</organism>
<evidence type="ECO:0000313" key="1">
    <source>
        <dbReference type="EMBL" id="KAJ4498687.1"/>
    </source>
</evidence>